<accession>A0AAD7WLM0</accession>
<reference evidence="1" key="1">
    <citation type="journal article" date="2023" name="Science">
        <title>Genome structures resolve the early diversification of teleost fishes.</title>
        <authorList>
            <person name="Parey E."/>
            <person name="Louis A."/>
            <person name="Montfort J."/>
            <person name="Bouchez O."/>
            <person name="Roques C."/>
            <person name="Iampietro C."/>
            <person name="Lluch J."/>
            <person name="Castinel A."/>
            <person name="Donnadieu C."/>
            <person name="Desvignes T."/>
            <person name="Floi Bucao C."/>
            <person name="Jouanno E."/>
            <person name="Wen M."/>
            <person name="Mejri S."/>
            <person name="Dirks R."/>
            <person name="Jansen H."/>
            <person name="Henkel C."/>
            <person name="Chen W.J."/>
            <person name="Zahm M."/>
            <person name="Cabau C."/>
            <person name="Klopp C."/>
            <person name="Thompson A.W."/>
            <person name="Robinson-Rechavi M."/>
            <person name="Braasch I."/>
            <person name="Lecointre G."/>
            <person name="Bobe J."/>
            <person name="Postlethwait J.H."/>
            <person name="Berthelot C."/>
            <person name="Roest Crollius H."/>
            <person name="Guiguen Y."/>
        </authorList>
    </citation>
    <scope>NUCLEOTIDE SEQUENCE</scope>
    <source>
        <strain evidence="1">NC1722</strain>
    </source>
</reference>
<dbReference type="Proteomes" id="UP001221898">
    <property type="component" value="Unassembled WGS sequence"/>
</dbReference>
<proteinExistence type="predicted"/>
<keyword evidence="2" id="KW-1185">Reference proteome</keyword>
<gene>
    <name evidence="1" type="ORF">AAFF_G00388320</name>
</gene>
<evidence type="ECO:0000313" key="2">
    <source>
        <dbReference type="Proteomes" id="UP001221898"/>
    </source>
</evidence>
<dbReference type="AlphaFoldDB" id="A0AAD7WLM0"/>
<name>A0AAD7WLM0_9TELE</name>
<dbReference type="EMBL" id="JAINUG010000072">
    <property type="protein sequence ID" value="KAJ8401250.1"/>
    <property type="molecule type" value="Genomic_DNA"/>
</dbReference>
<sequence>MHDSLKVTEKLYSLQWPVCLALLSPVKHFLSALLSGKLRTAAPGVGALPAGLPTTKRYLQITLARLPVTVMSQLPSVLYCHASSIAPSF</sequence>
<protein>
    <submittedName>
        <fullName evidence="1">Uncharacterized protein</fullName>
    </submittedName>
</protein>
<comment type="caution">
    <text evidence="1">The sequence shown here is derived from an EMBL/GenBank/DDBJ whole genome shotgun (WGS) entry which is preliminary data.</text>
</comment>
<evidence type="ECO:0000313" key="1">
    <source>
        <dbReference type="EMBL" id="KAJ8401250.1"/>
    </source>
</evidence>
<organism evidence="1 2">
    <name type="scientific">Aldrovandia affinis</name>
    <dbReference type="NCBI Taxonomy" id="143900"/>
    <lineage>
        <taxon>Eukaryota</taxon>
        <taxon>Metazoa</taxon>
        <taxon>Chordata</taxon>
        <taxon>Craniata</taxon>
        <taxon>Vertebrata</taxon>
        <taxon>Euteleostomi</taxon>
        <taxon>Actinopterygii</taxon>
        <taxon>Neopterygii</taxon>
        <taxon>Teleostei</taxon>
        <taxon>Notacanthiformes</taxon>
        <taxon>Halosauridae</taxon>
        <taxon>Aldrovandia</taxon>
    </lineage>
</organism>